<evidence type="ECO:0000313" key="2">
    <source>
        <dbReference type="EMBL" id="KFI84144.1"/>
    </source>
</evidence>
<evidence type="ECO:0000313" key="3">
    <source>
        <dbReference type="Proteomes" id="UP000029109"/>
    </source>
</evidence>
<sequence>MPVALVRYVAYSIFLSLATAYGRNNVIISSNGPADNTNLCIHTLAFGSFISVPFHLSCRHKRGDTRLQAARHTAMNHEDNRSSPQWKRFDQYRRMQRPVIQLTTEIGTLPPGDNGEHPFAFAAMAAANMPWRSSPSACHDMLPAEKGAIMKKKPLICLLSMVMTLSVAACGGDPTSDTGSQPQSPATNDTTTDNSEPALPKVTVSSLDELNTEVTEYVDSAIADLQTQYDALTASIGDYNAYVENIGNVQQFYASALSDTETMCLQMYQYALDYVTFITSSDRSFSDQYDDMEELYDVVYDEEGTRIYDDIYDGIMSDAYDYFYDGVVSSGYDLVPYDEWSDYSSDEYDLWSDTRSDIYDIWSDTRSDIYDFYSDVRSDIYAKETKDLEKDITRFQEDLSDLQEKLLSE</sequence>
<dbReference type="AlphaFoldDB" id="A0A7V8HRM9"/>
<comment type="caution">
    <text evidence="2">The sequence shown here is derived from an EMBL/GenBank/DDBJ whole genome shotgun (WGS) entry which is preliminary data.</text>
</comment>
<feature type="compositionally biased region" description="Polar residues" evidence="1">
    <location>
        <begin position="175"/>
        <end position="195"/>
    </location>
</feature>
<evidence type="ECO:0000256" key="1">
    <source>
        <dbReference type="SAM" id="MobiDB-lite"/>
    </source>
</evidence>
<name>A0A7V8HRM9_9BIFI</name>
<protein>
    <submittedName>
        <fullName evidence="2">Uncharacterized protein</fullName>
    </submittedName>
</protein>
<feature type="region of interest" description="Disordered" evidence="1">
    <location>
        <begin position="172"/>
        <end position="199"/>
    </location>
</feature>
<proteinExistence type="predicted"/>
<gene>
    <name evidence="2" type="ORF">BPULL_1913</name>
</gene>
<organism evidence="2 3">
    <name type="scientific">Bifidobacterium pullorum</name>
    <dbReference type="NCBI Taxonomy" id="78448"/>
    <lineage>
        <taxon>Bacteria</taxon>
        <taxon>Bacillati</taxon>
        <taxon>Actinomycetota</taxon>
        <taxon>Actinomycetes</taxon>
        <taxon>Bifidobacteriales</taxon>
        <taxon>Bifidobacteriaceae</taxon>
        <taxon>Bifidobacterium</taxon>
    </lineage>
</organism>
<accession>A0A7V8HRM9</accession>
<reference evidence="2 3" key="1">
    <citation type="submission" date="2014-03" db="EMBL/GenBank/DDBJ databases">
        <title>Genomics of Bifidobacteria.</title>
        <authorList>
            <person name="Ventura M."/>
            <person name="Milani C."/>
            <person name="Lugli G.A."/>
        </authorList>
    </citation>
    <scope>NUCLEOTIDE SEQUENCE [LARGE SCALE GENOMIC DNA]</scope>
    <source>
        <strain evidence="2 3">LMG 21816</strain>
    </source>
</reference>
<dbReference type="EMBL" id="JGZJ01000002">
    <property type="protein sequence ID" value="KFI84144.1"/>
    <property type="molecule type" value="Genomic_DNA"/>
</dbReference>
<dbReference type="Proteomes" id="UP000029109">
    <property type="component" value="Unassembled WGS sequence"/>
</dbReference>